<feature type="coiled-coil region" evidence="3">
    <location>
        <begin position="316"/>
        <end position="364"/>
    </location>
</feature>
<organism evidence="4 5">
    <name type="scientific">Thermobacillus composti (strain DSM 18247 / JCM 13945 / KWC4)</name>
    <dbReference type="NCBI Taxonomy" id="717605"/>
    <lineage>
        <taxon>Bacteria</taxon>
        <taxon>Bacillati</taxon>
        <taxon>Bacillota</taxon>
        <taxon>Bacilli</taxon>
        <taxon>Bacillales</taxon>
        <taxon>Paenibacillaceae</taxon>
        <taxon>Thermobacillus</taxon>
    </lineage>
</organism>
<dbReference type="Pfam" id="PF13578">
    <property type="entry name" value="Methyltransf_24"/>
    <property type="match status" value="1"/>
</dbReference>
<protein>
    <recommendedName>
        <fullName evidence="6">O-methyltransferase</fullName>
    </recommendedName>
</protein>
<name>L0EK80_THECK</name>
<dbReference type="AlphaFoldDB" id="L0EK80"/>
<proteinExistence type="predicted"/>
<reference evidence="5" key="1">
    <citation type="submission" date="2012-01" db="EMBL/GenBank/DDBJ databases">
        <title>Complete sequence of chromosome of Thermobacillus composti KWC4.</title>
        <authorList>
            <person name="Lucas S."/>
            <person name="Han J."/>
            <person name="Lapidus A."/>
            <person name="Cheng J.-F."/>
            <person name="Goodwin L."/>
            <person name="Pitluck S."/>
            <person name="Peters L."/>
            <person name="Ovchinnikova G."/>
            <person name="Teshima H."/>
            <person name="Detter J.C."/>
            <person name="Han C."/>
            <person name="Tapia R."/>
            <person name="Land M."/>
            <person name="Hauser L."/>
            <person name="Kyrpides N."/>
            <person name="Ivanova N."/>
            <person name="Pagani I."/>
            <person name="Anderson I."/>
            <person name="Woyke T."/>
        </authorList>
    </citation>
    <scope>NUCLEOTIDE SEQUENCE [LARGE SCALE GENOMIC DNA]</scope>
    <source>
        <strain evidence="5">DSM 18247 / JCM 13945 / KWC4</strain>
    </source>
</reference>
<dbReference type="Proteomes" id="UP000010795">
    <property type="component" value="Chromosome"/>
</dbReference>
<dbReference type="PANTHER" id="PTHR40048:SF1">
    <property type="entry name" value="RHAMNOSYL O-METHYLTRANSFERASE"/>
    <property type="match status" value="1"/>
</dbReference>
<accession>L0EK80</accession>
<dbReference type="SUPFAM" id="SSF53335">
    <property type="entry name" value="S-adenosyl-L-methionine-dependent methyltransferases"/>
    <property type="match status" value="1"/>
</dbReference>
<dbReference type="Gene3D" id="3.40.50.150">
    <property type="entry name" value="Vaccinia Virus protein VP39"/>
    <property type="match status" value="1"/>
</dbReference>
<keyword evidence="1" id="KW-0489">Methyltransferase</keyword>
<keyword evidence="5" id="KW-1185">Reference proteome</keyword>
<sequence>MVVWEMSDPTFEADILNEKLKVAPWEGHRKFAYDLIRYIRPSIVVELGSHYGCSLFSFAQAIKDERLKTLLYAVDTWQGDEQAGFYGEEVFDLVKKTCEMFFQSINILLLRKTFDEALQDIEDNSVDIIHIDGLHTYDAVSHDYNTWLPKLKKNGVILFHDVYSPVGYGSNDFWKEISEQFPNFSLKHSWGLGILFPKGDELYKKLLYENIPEKLLIYEYKARYELETIKNHDLTHMVVERDKAIRSNEKMIQERDSLIADQYKIIDDLKKTIASLEVMIKEHDNEYLAQINGKDKVIEELVSDRDRITVEFSRQIEDISNLLNVKKKEYNDLKELNNTLHDRIDELTKKIEKLEETINYYQAKRLIVNFRRKK</sequence>
<evidence type="ECO:0000256" key="2">
    <source>
        <dbReference type="ARBA" id="ARBA00022679"/>
    </source>
</evidence>
<evidence type="ECO:0008006" key="6">
    <source>
        <dbReference type="Google" id="ProtNLM"/>
    </source>
</evidence>
<dbReference type="GO" id="GO:0008168">
    <property type="term" value="F:methyltransferase activity"/>
    <property type="evidence" value="ECO:0007669"/>
    <property type="project" value="UniProtKB-KW"/>
</dbReference>
<dbReference type="GO" id="GO:0032259">
    <property type="term" value="P:methylation"/>
    <property type="evidence" value="ECO:0007669"/>
    <property type="project" value="UniProtKB-KW"/>
</dbReference>
<dbReference type="eggNOG" id="COG4372">
    <property type="taxonomic scope" value="Bacteria"/>
</dbReference>
<gene>
    <name evidence="4" type="ordered locus">Theco_3913</name>
</gene>
<dbReference type="GO" id="GO:0005886">
    <property type="term" value="C:plasma membrane"/>
    <property type="evidence" value="ECO:0007669"/>
    <property type="project" value="TreeGrafter"/>
</dbReference>
<dbReference type="STRING" id="717605.Theco_3913"/>
<dbReference type="GO" id="GO:0071770">
    <property type="term" value="P:DIM/DIP cell wall layer assembly"/>
    <property type="evidence" value="ECO:0007669"/>
    <property type="project" value="TreeGrafter"/>
</dbReference>
<keyword evidence="3" id="KW-0175">Coiled coil</keyword>
<dbReference type="InterPro" id="IPR029063">
    <property type="entry name" value="SAM-dependent_MTases_sf"/>
</dbReference>
<keyword evidence="2" id="KW-0808">Transferase</keyword>
<dbReference type="EMBL" id="CP003255">
    <property type="protein sequence ID" value="AGA59922.1"/>
    <property type="molecule type" value="Genomic_DNA"/>
</dbReference>
<evidence type="ECO:0000313" key="4">
    <source>
        <dbReference type="EMBL" id="AGA59922.1"/>
    </source>
</evidence>
<dbReference type="HOGENOM" id="CLU_048108_0_0_9"/>
<evidence type="ECO:0000256" key="3">
    <source>
        <dbReference type="SAM" id="Coils"/>
    </source>
</evidence>
<dbReference type="PANTHER" id="PTHR40048">
    <property type="entry name" value="RHAMNOSYL O-METHYLTRANSFERASE"/>
    <property type="match status" value="1"/>
</dbReference>
<dbReference type="KEGG" id="tco:Theco_3913"/>
<evidence type="ECO:0000313" key="5">
    <source>
        <dbReference type="Proteomes" id="UP000010795"/>
    </source>
</evidence>
<evidence type="ECO:0000256" key="1">
    <source>
        <dbReference type="ARBA" id="ARBA00022603"/>
    </source>
</evidence>